<dbReference type="Proteomes" id="UP001223547">
    <property type="component" value="Unassembled WGS sequence"/>
</dbReference>
<dbReference type="RefSeq" id="WP_285367358.1">
    <property type="nucleotide sequence ID" value="NZ_JASSQD010000001.1"/>
</dbReference>
<accession>A0ABT7HBA7</accession>
<sequence length="120" mass="13393">MIEVLTGFPDNVLAFACHGHVTKQDYESVLMPAVETALESQSKLRLYYETASDFDGIAPGAVWEDTKVGLGHLDRWEKFAVVTDVGWIGHTMKLFSFLMPGDLRVFSTDQAAQAREWIVA</sequence>
<dbReference type="InterPro" id="IPR021866">
    <property type="entry name" value="SpoIIAA-like"/>
</dbReference>
<dbReference type="Pfam" id="PF11964">
    <property type="entry name" value="SpoIIAA-like"/>
    <property type="match status" value="1"/>
</dbReference>
<proteinExistence type="predicted"/>
<organism evidence="1 2">
    <name type="scientific">Marinobacter albus</name>
    <dbReference type="NCBI Taxonomy" id="3030833"/>
    <lineage>
        <taxon>Bacteria</taxon>
        <taxon>Pseudomonadati</taxon>
        <taxon>Pseudomonadota</taxon>
        <taxon>Gammaproteobacteria</taxon>
        <taxon>Pseudomonadales</taxon>
        <taxon>Marinobacteraceae</taxon>
        <taxon>Marinobacter</taxon>
    </lineage>
</organism>
<gene>
    <name evidence="1" type="ORF">QQF73_04375</name>
</gene>
<reference evidence="1 2" key="1">
    <citation type="submission" date="2023-05" db="EMBL/GenBank/DDBJ databases">
        <title>Marinobacter albus sp. nov., a marine bacterium isolated from sand in a coastal intertidal zone of huludao.</title>
        <authorList>
            <person name="Deng T."/>
        </authorList>
    </citation>
    <scope>NUCLEOTIDE SEQUENCE [LARGE SCALE GENOMIC DNA]</scope>
    <source>
        <strain evidence="1 2">M216</strain>
    </source>
</reference>
<dbReference type="EMBL" id="JASSQD010000001">
    <property type="protein sequence ID" value="MDK9556851.1"/>
    <property type="molecule type" value="Genomic_DNA"/>
</dbReference>
<dbReference type="InterPro" id="IPR036513">
    <property type="entry name" value="STAS_dom_sf"/>
</dbReference>
<keyword evidence="2" id="KW-1185">Reference proteome</keyword>
<name>A0ABT7HBA7_9GAMM</name>
<evidence type="ECO:0000313" key="2">
    <source>
        <dbReference type="Proteomes" id="UP001223547"/>
    </source>
</evidence>
<dbReference type="SUPFAM" id="SSF52091">
    <property type="entry name" value="SpoIIaa-like"/>
    <property type="match status" value="1"/>
</dbReference>
<evidence type="ECO:0000313" key="1">
    <source>
        <dbReference type="EMBL" id="MDK9556851.1"/>
    </source>
</evidence>
<dbReference type="Gene3D" id="3.40.50.10600">
    <property type="entry name" value="SpoIIaa-like domains"/>
    <property type="match status" value="1"/>
</dbReference>
<dbReference type="InterPro" id="IPR038396">
    <property type="entry name" value="SpoIIAA-like_sf"/>
</dbReference>
<comment type="caution">
    <text evidence="1">The sequence shown here is derived from an EMBL/GenBank/DDBJ whole genome shotgun (WGS) entry which is preliminary data.</text>
</comment>
<protein>
    <submittedName>
        <fullName evidence="1">STAS/SEC14 domain-containing protein</fullName>
    </submittedName>
</protein>